<name>A0A1H7M3G7_9FIRM</name>
<evidence type="ECO:0000313" key="2">
    <source>
        <dbReference type="EMBL" id="SEL05639.1"/>
    </source>
</evidence>
<reference evidence="3" key="1">
    <citation type="submission" date="2016-10" db="EMBL/GenBank/DDBJ databases">
        <authorList>
            <person name="Varghese N."/>
        </authorList>
    </citation>
    <scope>NUCLEOTIDE SEQUENCE [LARGE SCALE GENOMIC DNA]</scope>
    <source>
        <strain evidence="3">ACV-9</strain>
    </source>
</reference>
<keyword evidence="1" id="KW-0732">Signal</keyword>
<protein>
    <recommendedName>
        <fullName evidence="4">DUF4352 domain-containing protein</fullName>
    </recommendedName>
</protein>
<proteinExistence type="predicted"/>
<dbReference type="AlphaFoldDB" id="A0A1H7M3G7"/>
<dbReference type="EMBL" id="FNZX01000020">
    <property type="protein sequence ID" value="SEL05639.1"/>
    <property type="molecule type" value="Genomic_DNA"/>
</dbReference>
<keyword evidence="3" id="KW-1185">Reference proteome</keyword>
<evidence type="ECO:0000256" key="1">
    <source>
        <dbReference type="SAM" id="SignalP"/>
    </source>
</evidence>
<feature type="chain" id="PRO_5038979965" description="DUF4352 domain-containing protein" evidence="1">
    <location>
        <begin position="24"/>
        <end position="166"/>
    </location>
</feature>
<dbReference type="Proteomes" id="UP000182321">
    <property type="component" value="Unassembled WGS sequence"/>
</dbReference>
<gene>
    <name evidence="2" type="ORF">SAMN02910377_02536</name>
</gene>
<evidence type="ECO:0008006" key="4">
    <source>
        <dbReference type="Google" id="ProtNLM"/>
    </source>
</evidence>
<dbReference type="PROSITE" id="PS51257">
    <property type="entry name" value="PROKAR_LIPOPROTEIN"/>
    <property type="match status" value="1"/>
</dbReference>
<sequence length="166" mass="18941">MKNLKKIISVLLIMMLMVGCGNSANTEPEVDANLEFQREYYKNVDEAIECLRDNLKNPSSLQVNAIVVSHDKSGFDAQINIRFASQNNLGAMIDDNFCYFNNDFYYFKSQNGTFDGKAVYAAIKGENSDYPIQIADDFWASSDDLESADFWVFKVDLEDYTIPDQY</sequence>
<evidence type="ECO:0000313" key="3">
    <source>
        <dbReference type="Proteomes" id="UP000182321"/>
    </source>
</evidence>
<organism evidence="2 3">
    <name type="scientific">Pseudobutyrivibrio ruminis</name>
    <dbReference type="NCBI Taxonomy" id="46206"/>
    <lineage>
        <taxon>Bacteria</taxon>
        <taxon>Bacillati</taxon>
        <taxon>Bacillota</taxon>
        <taxon>Clostridia</taxon>
        <taxon>Lachnospirales</taxon>
        <taxon>Lachnospiraceae</taxon>
        <taxon>Pseudobutyrivibrio</taxon>
    </lineage>
</organism>
<feature type="signal peptide" evidence="1">
    <location>
        <begin position="1"/>
        <end position="23"/>
    </location>
</feature>
<accession>A0A1H7M3G7</accession>
<dbReference type="RefSeq" id="WP_074792248.1">
    <property type="nucleotide sequence ID" value="NZ_FNZX01000020.1"/>
</dbReference>